<reference evidence="3" key="4">
    <citation type="submission" date="2024-05" db="EMBL/GenBank/DDBJ databases">
        <authorList>
            <person name="Sun Q."/>
            <person name="Zhou Y."/>
        </authorList>
    </citation>
    <scope>NUCLEOTIDE SEQUENCE</scope>
    <source>
        <strain evidence="3">CGMCC 1.11013</strain>
    </source>
</reference>
<organism evidence="4 5">
    <name type="scientific">Caballeronia grimmiae</name>
    <dbReference type="NCBI Taxonomy" id="1071679"/>
    <lineage>
        <taxon>Bacteria</taxon>
        <taxon>Pseudomonadati</taxon>
        <taxon>Pseudomonadota</taxon>
        <taxon>Betaproteobacteria</taxon>
        <taxon>Burkholderiales</taxon>
        <taxon>Burkholderiaceae</taxon>
        <taxon>Caballeronia</taxon>
    </lineage>
</organism>
<proteinExistence type="predicted"/>
<dbReference type="GO" id="GO:0009279">
    <property type="term" value="C:cell outer membrane"/>
    <property type="evidence" value="ECO:0007669"/>
    <property type="project" value="UniProtKB-SubCell"/>
</dbReference>
<dbReference type="Proteomes" id="UP000027439">
    <property type="component" value="Unassembled WGS sequence"/>
</dbReference>
<feature type="signal peptide" evidence="2">
    <location>
        <begin position="1"/>
        <end position="31"/>
    </location>
</feature>
<dbReference type="AlphaFoldDB" id="A0A069P2J1"/>
<dbReference type="Proteomes" id="UP000597138">
    <property type="component" value="Unassembled WGS sequence"/>
</dbReference>
<evidence type="ECO:0000313" key="6">
    <source>
        <dbReference type="Proteomes" id="UP000597138"/>
    </source>
</evidence>
<protein>
    <recommendedName>
        <fullName evidence="7">Porin</fullName>
    </recommendedName>
</protein>
<evidence type="ECO:0000313" key="4">
    <source>
        <dbReference type="EMBL" id="KDR34905.1"/>
    </source>
</evidence>
<comment type="subcellular location">
    <subcellularLocation>
        <location evidence="1">Cell outer membrane</location>
    </subcellularLocation>
</comment>
<dbReference type="EMBL" id="JFHE01000010">
    <property type="protein sequence ID" value="KDR34905.1"/>
    <property type="molecule type" value="Genomic_DNA"/>
</dbReference>
<sequence>MTPIRPQRQHKIIGWALACAAVAFISANAHAQEFSVLAGPLKSNSQNTYSWEANYREGLGPYAAWSFSWLNEGHIPNHHRDGQAVQLWGRLPLMNNRLELSAGAGPYRYFDTSEAQAGGDYSNTHGWGAMLTLRAAYYFDNRWIAQVKLNHVQAFGGPDTTALLFGIGYQLDAPNGHGPRDSAPSRTTNVTGNEVTVMLGTTVLNSLDSETNLAAGIEYRRGLWRYVDFTASYLHESGHVQSRRDGVAAQLWATRAFFDDRLTLGVGAGPYLSITQNDDLPQSRTGDGRFAGLVSLSASYRFTNRWLARVTWNRMVTRYDRDADIIAAGVGMRF</sequence>
<feature type="chain" id="PRO_5001666759" description="Porin" evidence="2">
    <location>
        <begin position="32"/>
        <end position="334"/>
    </location>
</feature>
<gene>
    <name evidence="4" type="ORF">BG57_02845</name>
    <name evidence="3" type="ORF">GCM10010985_18330</name>
</gene>
<accession>A0A069P2J1</accession>
<dbReference type="SUPFAM" id="SSF56925">
    <property type="entry name" value="OMPA-like"/>
    <property type="match status" value="1"/>
</dbReference>
<evidence type="ECO:0008006" key="7">
    <source>
        <dbReference type="Google" id="ProtNLM"/>
    </source>
</evidence>
<evidence type="ECO:0000256" key="2">
    <source>
        <dbReference type="SAM" id="SignalP"/>
    </source>
</evidence>
<evidence type="ECO:0000256" key="1">
    <source>
        <dbReference type="ARBA" id="ARBA00004442"/>
    </source>
</evidence>
<dbReference type="OrthoDB" id="8741777at2"/>
<keyword evidence="2" id="KW-0732">Signal</keyword>
<comment type="caution">
    <text evidence="4">The sequence shown here is derived from an EMBL/GenBank/DDBJ whole genome shotgun (WGS) entry which is preliminary data.</text>
</comment>
<dbReference type="InterPro" id="IPR011250">
    <property type="entry name" value="OMP/PagP_B-barrel"/>
</dbReference>
<dbReference type="eggNOG" id="ENOG502ZUZ5">
    <property type="taxonomic scope" value="Bacteria"/>
</dbReference>
<dbReference type="Gene3D" id="2.40.160.20">
    <property type="match status" value="1"/>
</dbReference>
<name>A0A069P2J1_9BURK</name>
<dbReference type="EMBL" id="BMEG01000002">
    <property type="protein sequence ID" value="GGD64567.1"/>
    <property type="molecule type" value="Genomic_DNA"/>
</dbReference>
<keyword evidence="6" id="KW-1185">Reference proteome</keyword>
<reference evidence="3" key="1">
    <citation type="journal article" date="2014" name="Int. J. Syst. Evol. Microbiol.">
        <title>Complete genome of a new Firmicutes species belonging to the dominant human colonic microbiota ('Ruminococcus bicirculans') reveals two chromosomes and a selective capacity to utilize plant glucans.</title>
        <authorList>
            <consortium name="NISC Comparative Sequencing Program"/>
            <person name="Wegmann U."/>
            <person name="Louis P."/>
            <person name="Goesmann A."/>
            <person name="Henrissat B."/>
            <person name="Duncan S.H."/>
            <person name="Flint H.J."/>
        </authorList>
    </citation>
    <scope>NUCLEOTIDE SEQUENCE</scope>
    <source>
        <strain evidence="3">CGMCC 1.11013</strain>
    </source>
</reference>
<evidence type="ECO:0000313" key="3">
    <source>
        <dbReference type="EMBL" id="GGD64567.1"/>
    </source>
</evidence>
<dbReference type="RefSeq" id="WP_081850900.1">
    <property type="nucleotide sequence ID" value="NZ_BMEG01000002.1"/>
</dbReference>
<reference evidence="4 5" key="2">
    <citation type="submission" date="2014-03" db="EMBL/GenBank/DDBJ databases">
        <title>Draft Genome Sequences of Four Burkholderia Strains.</title>
        <authorList>
            <person name="Liu X.Y."/>
            <person name="Li C.X."/>
            <person name="Xu J.H."/>
        </authorList>
    </citation>
    <scope>NUCLEOTIDE SEQUENCE [LARGE SCALE GENOMIC DNA]</scope>
    <source>
        <strain evidence="4 5">R27</strain>
    </source>
</reference>
<evidence type="ECO:0000313" key="5">
    <source>
        <dbReference type="Proteomes" id="UP000027439"/>
    </source>
</evidence>
<reference evidence="6" key="3">
    <citation type="journal article" date="2019" name="Int. J. Syst. Evol. Microbiol.">
        <title>The Global Catalogue of Microorganisms (GCM) 10K type strain sequencing project: providing services to taxonomists for standard genome sequencing and annotation.</title>
        <authorList>
            <consortium name="The Broad Institute Genomics Platform"/>
            <consortium name="The Broad Institute Genome Sequencing Center for Infectious Disease"/>
            <person name="Wu L."/>
            <person name="Ma J."/>
        </authorList>
    </citation>
    <scope>NUCLEOTIDE SEQUENCE [LARGE SCALE GENOMIC DNA]</scope>
    <source>
        <strain evidence="6">CGMCC 1.11013</strain>
    </source>
</reference>